<dbReference type="Proteomes" id="UP000198348">
    <property type="component" value="Unassembled WGS sequence"/>
</dbReference>
<evidence type="ECO:0000313" key="1">
    <source>
        <dbReference type="EMBL" id="SNR35750.1"/>
    </source>
</evidence>
<dbReference type="InterPro" id="IPR010281">
    <property type="entry name" value="DUF885"/>
</dbReference>
<dbReference type="Pfam" id="PF05960">
    <property type="entry name" value="DUF885"/>
    <property type="match status" value="1"/>
</dbReference>
<dbReference type="PANTHER" id="PTHR33361">
    <property type="entry name" value="GLR0591 PROTEIN"/>
    <property type="match status" value="1"/>
</dbReference>
<proteinExistence type="predicted"/>
<dbReference type="RefSeq" id="WP_089300005.1">
    <property type="nucleotide sequence ID" value="NZ_FZNW01000003.1"/>
</dbReference>
<protein>
    <submittedName>
        <fullName evidence="1">Uncharacterized conserved protein, DUF885 familyt</fullName>
    </submittedName>
</protein>
<evidence type="ECO:0000313" key="2">
    <source>
        <dbReference type="Proteomes" id="UP000198348"/>
    </source>
</evidence>
<dbReference type="OrthoDB" id="9760040at2"/>
<dbReference type="EMBL" id="FZNW01000003">
    <property type="protein sequence ID" value="SNR35750.1"/>
    <property type="molecule type" value="Genomic_DNA"/>
</dbReference>
<sequence>MNETQAVTSQIAALADELVAARFEADPVEASLLGLEGPHHRLVDYDETARQRCRDQMFAVARAATAVDPVRLEPTDRITRELVVQQACALAAHIEVRTEEFSVSDGLSAPALWPLVALPMISLGSARMAHGYLDRLAALPGYLATITERQRSGLARGLAPPAFLVRAGLDYIDRYLSNYDADPLRNVPAQVPVPDFARHRDALVDDKVRPAYARYRMFLATEVAPRARPDAQAGLWWQPGGEHRYAALTSVHTTTERGADELHETGMAVLGELAGEYAEIGAAAFGTSDVPEIFQRLRHDRALRWSSGAELLDAARAAIRRAEAVAPGWFDRLPADPVEVRPVPDAEAGGGAAAYYTPPSLDGTRPGTYFANTSEPGSRCRHLAEAIAFHEVIPGHHFQTTTALGLDRLPLIRRIADVNAYAEGWALYAERLADEMGLYSGPLSRLGMLAQDSLRAARLVVDTGLHAYGWSRQRAVDFLTEYTPLTPAEVGPEVDRYAAVPGQALSYMVGRQEIRRLRAEAERRLGPAFDIRRFHEAVLDCGPVPLSLLSTVVGDWIAERER</sequence>
<dbReference type="PANTHER" id="PTHR33361:SF2">
    <property type="entry name" value="DUF885 DOMAIN-CONTAINING PROTEIN"/>
    <property type="match status" value="1"/>
</dbReference>
<gene>
    <name evidence="1" type="ORF">SAMN06265360_103143</name>
</gene>
<keyword evidence="2" id="KW-1185">Reference proteome</keyword>
<organism evidence="1 2">
    <name type="scientific">Haloechinothrix alba</name>
    <dbReference type="NCBI Taxonomy" id="664784"/>
    <lineage>
        <taxon>Bacteria</taxon>
        <taxon>Bacillati</taxon>
        <taxon>Actinomycetota</taxon>
        <taxon>Actinomycetes</taxon>
        <taxon>Pseudonocardiales</taxon>
        <taxon>Pseudonocardiaceae</taxon>
        <taxon>Haloechinothrix</taxon>
    </lineage>
</organism>
<reference evidence="2" key="1">
    <citation type="submission" date="2017-06" db="EMBL/GenBank/DDBJ databases">
        <authorList>
            <person name="Varghese N."/>
            <person name="Submissions S."/>
        </authorList>
    </citation>
    <scope>NUCLEOTIDE SEQUENCE [LARGE SCALE GENOMIC DNA]</scope>
    <source>
        <strain evidence="2">DSM 45207</strain>
    </source>
</reference>
<name>A0A238VN09_9PSEU</name>
<dbReference type="AlphaFoldDB" id="A0A238VN09"/>
<accession>A0A238VN09</accession>